<feature type="transmembrane region" description="Helical" evidence="13">
    <location>
        <begin position="1149"/>
        <end position="1170"/>
    </location>
</feature>
<dbReference type="CDD" id="cd09272">
    <property type="entry name" value="RNase_HI_RT_Ty1"/>
    <property type="match status" value="1"/>
</dbReference>
<dbReference type="GO" id="GO:0003964">
    <property type="term" value="F:RNA-directed DNA polymerase activity"/>
    <property type="evidence" value="ECO:0007669"/>
    <property type="project" value="UniProtKB-KW"/>
</dbReference>
<keyword evidence="8" id="KW-0548">Nucleotidyltransferase</keyword>
<evidence type="ECO:0000259" key="14">
    <source>
        <dbReference type="PROSITE" id="PS50158"/>
    </source>
</evidence>
<dbReference type="InterPro" id="IPR012337">
    <property type="entry name" value="RNaseH-like_sf"/>
</dbReference>
<dbReference type="InterPro" id="IPR013103">
    <property type="entry name" value="RVT_2"/>
</dbReference>
<evidence type="ECO:0000256" key="8">
    <source>
        <dbReference type="ARBA" id="ARBA00022932"/>
    </source>
</evidence>
<keyword evidence="13" id="KW-0472">Membrane</keyword>
<dbReference type="PANTHER" id="PTHR42648:SF11">
    <property type="entry name" value="TRANSPOSON TY4-P GAG-POL POLYPROTEIN"/>
    <property type="match status" value="1"/>
</dbReference>
<keyword evidence="2" id="KW-0479">Metal-binding</keyword>
<dbReference type="GO" id="GO:0016787">
    <property type="term" value="F:hydrolase activity"/>
    <property type="evidence" value="ECO:0007669"/>
    <property type="project" value="UniProtKB-KW"/>
</dbReference>
<organism evidence="15">
    <name type="scientific">Tanacetum cinerariifolium</name>
    <name type="common">Dalmatian daisy</name>
    <name type="synonym">Chrysanthemum cinerariifolium</name>
    <dbReference type="NCBI Taxonomy" id="118510"/>
    <lineage>
        <taxon>Eukaryota</taxon>
        <taxon>Viridiplantae</taxon>
        <taxon>Streptophyta</taxon>
        <taxon>Embryophyta</taxon>
        <taxon>Tracheophyta</taxon>
        <taxon>Spermatophyta</taxon>
        <taxon>Magnoliopsida</taxon>
        <taxon>eudicotyledons</taxon>
        <taxon>Gunneridae</taxon>
        <taxon>Pentapetalae</taxon>
        <taxon>asterids</taxon>
        <taxon>campanulids</taxon>
        <taxon>Asterales</taxon>
        <taxon>Asteraceae</taxon>
        <taxon>Asteroideae</taxon>
        <taxon>Anthemideae</taxon>
        <taxon>Anthemidinae</taxon>
        <taxon>Tanacetum</taxon>
    </lineage>
</organism>
<keyword evidence="6" id="KW-0229">DNA integration</keyword>
<keyword evidence="13" id="KW-1133">Transmembrane helix</keyword>
<evidence type="ECO:0000256" key="7">
    <source>
        <dbReference type="ARBA" id="ARBA00022918"/>
    </source>
</evidence>
<accession>A0A699GGY8</accession>
<keyword evidence="8" id="KW-0239">DNA-directed DNA polymerase</keyword>
<feature type="domain" description="CCHC-type" evidence="14">
    <location>
        <begin position="231"/>
        <end position="245"/>
    </location>
</feature>
<dbReference type="Pfam" id="PF14223">
    <property type="entry name" value="Retrotran_gag_2"/>
    <property type="match status" value="1"/>
</dbReference>
<dbReference type="PANTHER" id="PTHR42648">
    <property type="entry name" value="TRANSPOSASE, PUTATIVE-RELATED"/>
    <property type="match status" value="1"/>
</dbReference>
<dbReference type="SUPFAM" id="SSF53098">
    <property type="entry name" value="Ribonuclease H-like"/>
    <property type="match status" value="1"/>
</dbReference>
<dbReference type="Pfam" id="PF07727">
    <property type="entry name" value="RVT_2"/>
    <property type="match status" value="1"/>
</dbReference>
<evidence type="ECO:0000313" key="15">
    <source>
        <dbReference type="EMBL" id="GEU29089.1"/>
    </source>
</evidence>
<evidence type="ECO:0000256" key="11">
    <source>
        <dbReference type="PROSITE-ProRule" id="PRU00047"/>
    </source>
</evidence>
<evidence type="ECO:0000256" key="10">
    <source>
        <dbReference type="ARBA" id="ARBA00023268"/>
    </source>
</evidence>
<comment type="caution">
    <text evidence="15">The sequence shown here is derived from an EMBL/GenBank/DDBJ whole genome shotgun (WGS) entry which is preliminary data.</text>
</comment>
<evidence type="ECO:0000256" key="6">
    <source>
        <dbReference type="ARBA" id="ARBA00022908"/>
    </source>
</evidence>
<keyword evidence="10" id="KW-0511">Multifunctional enzyme</keyword>
<dbReference type="GO" id="GO:0003887">
    <property type="term" value="F:DNA-directed DNA polymerase activity"/>
    <property type="evidence" value="ECO:0007669"/>
    <property type="project" value="UniProtKB-KW"/>
</dbReference>
<dbReference type="GO" id="GO:0008270">
    <property type="term" value="F:zinc ion binding"/>
    <property type="evidence" value="ECO:0007669"/>
    <property type="project" value="UniProtKB-KW"/>
</dbReference>
<keyword evidence="4" id="KW-0378">Hydrolase</keyword>
<sequence>MTDYSLWEVIKNGNKVLTKPVGLSEQTYEPTTTEEKQDKRNEIKARGTPLMALPNKDQLKLHLYQDAKLLMEGIEKRYGGNKESKKVQRTLLKQQYENFAASSSETLDQTFDRSQKLISHLELQGEVIQQEDMNLKLLRSLLSEWKTHALIWRNKAEFDAMIYDFLASQPNTPQLAKEDLEQIDLDDLEEMDLHWETAMLTIRARRFMKRTGRSLDINGQRISFDKTKVECFNCYKNGHFARECRALRNQDNKGRDYQAEEETPTNYAFMALTSSGSSSSSDSENNRSTKGYHEVPLLLTWNYMPLKRDLRLIDEYFESESVDVSSISSSADKTIDITHMGVLSIEKPKSVMKNNFGPPIIEVGIQMMTVMTNYHPLLSFEHLQYVCDKKDVSPIRNNSNRVNHKKISNKFTHPHPKRGFIPQAVLTHSAKINIAAASVNTAVRPVNAAGSQSNVNNSRPISKVIPRRHSQQTRPFNKLSSYRRSVFNKKVNTVRVNDSTAREREVVSGNMGREVNGVKASTCRVWKAKNSSVSITFKKYSYIDEYKEKGVINSGCSRHMTGNKCYLTDFEAFDGGFVFFRDGKGRIFGKGIENQLDCKVKVIRSDNGTEFKNSVMTQFCDDKEAVNTACYVLNRAIVTKPHNKTLYELIRGRPPLIDFMKPFGCPVTILNTRDNLGKFEGKADEGYFVGYLVDSAEDAEKKALELDAGEASDNVSTDGPSFVNVASQIPLNAAGPSTNDTGIFGNTYDDDDVLEEKVDMNNADLSYAIPEATKNKKDERGIVIKNKARLVAQGHTQAEGIDYDEVFAPVARIEAIRLFLAYASFKDFVVYQMDVKSAFLYGKMEEEVYVCESPGFEDLNFLDKVYKMEKALYGLHQAPRALYETLSTYLLDNGFHMGLQVKQKSDGIFISQDKYVAEILKKFDFVTVKTASTPMESNKTLIKDEEAEDTIVANSTTKAEYVAIANCYGQVLWIQNQLLHYGFNLMNLKIYIDKESIICIVKNPMFYSKTKHIEIRHHFIRDAYEKKLIQIGDSKDRRCFVDTSEVTTGNTLLSIAGLTTVEQRAKGGDVELFKTKNGEDICVRKCDLEDSLYTTGEELEHPRELFLRHYKLWILVVGSSFVFAVPGLGKVSSIPTVISWIDSISSDGFLPFILMVVVIMVMVIVVAVVLEIVVVVIVGVVIVVIGFEAVTPPSILLGNPPMKTSMSFSEFGTMFGHKSANSLNLLISGTILIGYESFQFSQAILLACSIPIVEEEDGGWICFLGSNSSSGTKKYQGSNSSDGSNTGDGVKITSGVIGSGDGIDPRSNKSLGGNRGRRQRYLMMSQRMRTMFLHLPVIHFLVDSLGAQEDASKHRRVIKEIDQDDEIALDVDTQGRKNKDEMFGVDDLFEEEVVLDTTTSEHEEQIIEDVSTAEPVTTAGEVVTTVTDKVSAAPTTDVTEDEITMAQALAALKSTKPKVVDNTQAMMEADSLLAERLQAREREEFSEVQKARLLVELIKKRKKYFATLRAQEKRNKPPTKAQMRSKMSTYLRNMGGYKHSHLKGMSYDEIKKLFDREKRKVNDFISIDLEAQNGRGKEAQESSTKRTAESLEYNISKKQKVSENVEPVIDDTKELKKCMEIVLDDEDENFNRKDVEVLWAIVKDRFKKEKPVDDMDNLLFRTLKIMFEYHVEDTIWTYQQGLSKSDVWLRVDHDVEMAYDLLRFIKKQLMEGLGVSLSRAVGFLRGTLADVVILVKGQSFSTIVKVRPVGLDLARAFTSLIKSRTHKS</sequence>
<dbReference type="PROSITE" id="PS50158">
    <property type="entry name" value="ZF_CCHC"/>
    <property type="match status" value="1"/>
</dbReference>
<evidence type="ECO:0000256" key="13">
    <source>
        <dbReference type="SAM" id="Phobius"/>
    </source>
</evidence>
<dbReference type="InterPro" id="IPR001878">
    <property type="entry name" value="Znf_CCHC"/>
</dbReference>
<gene>
    <name evidence="15" type="ORF">Tci_001067</name>
</gene>
<keyword evidence="5" id="KW-0460">Magnesium</keyword>
<evidence type="ECO:0000256" key="5">
    <source>
        <dbReference type="ARBA" id="ARBA00022842"/>
    </source>
</evidence>
<reference evidence="15" key="1">
    <citation type="journal article" date="2019" name="Sci. Rep.">
        <title>Draft genome of Tanacetum cinerariifolium, the natural source of mosquito coil.</title>
        <authorList>
            <person name="Yamashiro T."/>
            <person name="Shiraishi A."/>
            <person name="Satake H."/>
            <person name="Nakayama K."/>
        </authorList>
    </citation>
    <scope>NUCLEOTIDE SEQUENCE</scope>
</reference>
<keyword evidence="13" id="KW-0812">Transmembrane</keyword>
<evidence type="ECO:0000256" key="2">
    <source>
        <dbReference type="ARBA" id="ARBA00022723"/>
    </source>
</evidence>
<dbReference type="GO" id="GO:0003676">
    <property type="term" value="F:nucleic acid binding"/>
    <property type="evidence" value="ECO:0007669"/>
    <property type="project" value="InterPro"/>
</dbReference>
<keyword evidence="8" id="KW-0808">Transferase</keyword>
<proteinExistence type="predicted"/>
<dbReference type="GO" id="GO:0004519">
    <property type="term" value="F:endonuclease activity"/>
    <property type="evidence" value="ECO:0007669"/>
    <property type="project" value="UniProtKB-KW"/>
</dbReference>
<dbReference type="Gene3D" id="4.10.60.10">
    <property type="entry name" value="Zinc finger, CCHC-type"/>
    <property type="match status" value="1"/>
</dbReference>
<dbReference type="GO" id="GO:0015074">
    <property type="term" value="P:DNA integration"/>
    <property type="evidence" value="ECO:0007669"/>
    <property type="project" value="UniProtKB-KW"/>
</dbReference>
<dbReference type="SUPFAM" id="SSF57756">
    <property type="entry name" value="Retrovirus zinc finger-like domains"/>
    <property type="match status" value="1"/>
</dbReference>
<dbReference type="GO" id="GO:0006310">
    <property type="term" value="P:DNA recombination"/>
    <property type="evidence" value="ECO:0007669"/>
    <property type="project" value="UniProtKB-KW"/>
</dbReference>
<evidence type="ECO:0000256" key="4">
    <source>
        <dbReference type="ARBA" id="ARBA00022801"/>
    </source>
</evidence>
<keyword evidence="9" id="KW-0233">DNA recombination</keyword>
<dbReference type="InterPro" id="IPR039537">
    <property type="entry name" value="Retrotran_Ty1/copia-like"/>
</dbReference>
<evidence type="ECO:0000256" key="9">
    <source>
        <dbReference type="ARBA" id="ARBA00023172"/>
    </source>
</evidence>
<feature type="region of interest" description="Disordered" evidence="12">
    <location>
        <begin position="1270"/>
        <end position="1316"/>
    </location>
</feature>
<name>A0A699GGY8_TANCI</name>
<dbReference type="SMART" id="SM00343">
    <property type="entry name" value="ZnF_C2HC"/>
    <property type="match status" value="1"/>
</dbReference>
<evidence type="ECO:0000256" key="1">
    <source>
        <dbReference type="ARBA" id="ARBA00022722"/>
    </source>
</evidence>
<keyword evidence="7" id="KW-0695">RNA-directed DNA polymerase</keyword>
<evidence type="ECO:0000256" key="12">
    <source>
        <dbReference type="SAM" id="MobiDB-lite"/>
    </source>
</evidence>
<feature type="compositionally biased region" description="Low complexity" evidence="12">
    <location>
        <begin position="1277"/>
        <end position="1289"/>
    </location>
</feature>
<evidence type="ECO:0000256" key="3">
    <source>
        <dbReference type="ARBA" id="ARBA00022759"/>
    </source>
</evidence>
<dbReference type="EMBL" id="BKCJ010000043">
    <property type="protein sequence ID" value="GEU29089.1"/>
    <property type="molecule type" value="Genomic_DNA"/>
</dbReference>
<protein>
    <submittedName>
        <fullName evidence="15">Retrovirus-related Pol polyprotein from transposon TNT 1-94</fullName>
    </submittedName>
</protein>
<keyword evidence="3" id="KW-0255">Endonuclease</keyword>
<dbReference type="InterPro" id="IPR036875">
    <property type="entry name" value="Znf_CCHC_sf"/>
</dbReference>
<keyword evidence="11" id="KW-0862">Zinc</keyword>
<keyword evidence="1" id="KW-0540">Nuclease</keyword>
<feature type="transmembrane region" description="Helical" evidence="13">
    <location>
        <begin position="1176"/>
        <end position="1197"/>
    </location>
</feature>
<keyword evidence="11" id="KW-0863">Zinc-finger</keyword>